<accession>A0ABP4XCS2</accession>
<dbReference type="EMBL" id="BAAALS010000054">
    <property type="protein sequence ID" value="GAA1777426.1"/>
    <property type="molecule type" value="Genomic_DNA"/>
</dbReference>
<proteinExistence type="predicted"/>
<comment type="caution">
    <text evidence="2">The sequence shown here is derived from an EMBL/GenBank/DDBJ whole genome shotgun (WGS) entry which is preliminary data.</text>
</comment>
<dbReference type="Proteomes" id="UP001500655">
    <property type="component" value="Unassembled WGS sequence"/>
</dbReference>
<protein>
    <submittedName>
        <fullName evidence="2">Uncharacterized protein</fullName>
    </submittedName>
</protein>
<gene>
    <name evidence="2" type="ORF">GCM10009681_55830</name>
</gene>
<evidence type="ECO:0000313" key="3">
    <source>
        <dbReference type="Proteomes" id="UP001500655"/>
    </source>
</evidence>
<evidence type="ECO:0000313" key="2">
    <source>
        <dbReference type="EMBL" id="GAA1777426.1"/>
    </source>
</evidence>
<feature type="region of interest" description="Disordered" evidence="1">
    <location>
        <begin position="74"/>
        <end position="129"/>
    </location>
</feature>
<feature type="compositionally biased region" description="Basic residues" evidence="1">
    <location>
        <begin position="94"/>
        <end position="107"/>
    </location>
</feature>
<evidence type="ECO:0000256" key="1">
    <source>
        <dbReference type="SAM" id="MobiDB-lite"/>
    </source>
</evidence>
<sequence>MTDTTPTTGLDRRLLSAGLLVTVALLVDVYADHHPGVPAKSRCPGCGFAYPDAVTDCPTNQVVRPLLIRRHAENRSALDRLTPDQTADLDLNRKTRPKRAPVSRSARHTPSPDRGPTLLDLINGKDSTS</sequence>
<keyword evidence="3" id="KW-1185">Reference proteome</keyword>
<reference evidence="3" key="1">
    <citation type="journal article" date="2019" name="Int. J. Syst. Evol. Microbiol.">
        <title>The Global Catalogue of Microorganisms (GCM) 10K type strain sequencing project: providing services to taxonomists for standard genome sequencing and annotation.</title>
        <authorList>
            <consortium name="The Broad Institute Genomics Platform"/>
            <consortium name="The Broad Institute Genome Sequencing Center for Infectious Disease"/>
            <person name="Wu L."/>
            <person name="Ma J."/>
        </authorList>
    </citation>
    <scope>NUCLEOTIDE SEQUENCE [LARGE SCALE GENOMIC DNA]</scope>
    <source>
        <strain evidence="3">JCM 13249</strain>
    </source>
</reference>
<dbReference type="RefSeq" id="WP_344088604.1">
    <property type="nucleotide sequence ID" value="NZ_BAAALS010000054.1"/>
</dbReference>
<organism evidence="2 3">
    <name type="scientific">Luedemannella helvata</name>
    <dbReference type="NCBI Taxonomy" id="349315"/>
    <lineage>
        <taxon>Bacteria</taxon>
        <taxon>Bacillati</taxon>
        <taxon>Actinomycetota</taxon>
        <taxon>Actinomycetes</taxon>
        <taxon>Micromonosporales</taxon>
        <taxon>Micromonosporaceae</taxon>
        <taxon>Luedemannella</taxon>
    </lineage>
</organism>
<name>A0ABP4XCS2_9ACTN</name>